<evidence type="ECO:0000313" key="1">
    <source>
        <dbReference type="EMBL" id="SVB75200.1"/>
    </source>
</evidence>
<accession>A0A382GJ70</accession>
<dbReference type="Gene3D" id="3.30.43.10">
    <property type="entry name" value="Uridine Diphospho-n-acetylenolpyruvylglucosamine Reductase, domain 2"/>
    <property type="match status" value="1"/>
</dbReference>
<feature type="non-terminal residue" evidence="1">
    <location>
        <position position="1"/>
    </location>
</feature>
<protein>
    <submittedName>
        <fullName evidence="1">Uncharacterized protein</fullName>
    </submittedName>
</protein>
<proteinExistence type="predicted"/>
<reference evidence="1" key="1">
    <citation type="submission" date="2018-05" db="EMBL/GenBank/DDBJ databases">
        <authorList>
            <person name="Lanie J.A."/>
            <person name="Ng W.-L."/>
            <person name="Kazmierczak K.M."/>
            <person name="Andrzejewski T.M."/>
            <person name="Davidsen T.M."/>
            <person name="Wayne K.J."/>
            <person name="Tettelin H."/>
            <person name="Glass J.I."/>
            <person name="Rusch D."/>
            <person name="Podicherti R."/>
            <person name="Tsui H.-C.T."/>
            <person name="Winkler M.E."/>
        </authorList>
    </citation>
    <scope>NUCLEOTIDE SEQUENCE</scope>
</reference>
<organism evidence="1">
    <name type="scientific">marine metagenome</name>
    <dbReference type="NCBI Taxonomy" id="408172"/>
    <lineage>
        <taxon>unclassified sequences</taxon>
        <taxon>metagenomes</taxon>
        <taxon>ecological metagenomes</taxon>
    </lineage>
</organism>
<name>A0A382GJ70_9ZZZZ</name>
<dbReference type="EMBL" id="UINC01055847">
    <property type="protein sequence ID" value="SVB75200.1"/>
    <property type="molecule type" value="Genomic_DNA"/>
</dbReference>
<feature type="non-terminal residue" evidence="1">
    <location>
        <position position="25"/>
    </location>
</feature>
<dbReference type="InterPro" id="IPR016167">
    <property type="entry name" value="FAD-bd_PCMH_sub1"/>
</dbReference>
<dbReference type="AlphaFoldDB" id="A0A382GJ70"/>
<sequence length="25" mass="2548">VEALADHPGESMVIAGGTDLIPNLK</sequence>
<gene>
    <name evidence="1" type="ORF">METZ01_LOCUS228054</name>
</gene>